<evidence type="ECO:0000313" key="3">
    <source>
        <dbReference type="EMBL" id="SDI80445.1"/>
    </source>
</evidence>
<evidence type="ECO:0000259" key="2">
    <source>
        <dbReference type="Pfam" id="PF13188"/>
    </source>
</evidence>
<sequence length="515" mass="56355">MAANLDFLVLVASVALGCAAGMTSLVWLSRLAKAPLRDNTVPAVAAASADPVVFVFQGRELCDLSDASGLFDRSTSSGEDDWAVVAQSMSLRFPDFPDDPDALEQRETTLSPPDPLDRGFLVATRDGENVRLVLHGDTTQGISGSVHHQLQNALIELRYMRNSLAHTPNPIWISDKDSRIQWANRAYVSLARNMGYPASGRALPALFEPLAPEKKASATRRDCLPEPGGDVQHWYSLCAVDAGPRIVTYALNIDTVVNAEIAQRNFVQTLTKTFAHLAIGLAIFNRDRQLALFNPALVDLTELPVDFLSARPTILCFFDMLREKQMMPEPKNYSSWRERIGTLVAAASDGTFQETWSLASGQTYRVTGRPHPDGAVAFMFEDISHEVSLTRSFRSELALGNAVLDQMDAAMAVFSADGVLAFSNAEFRATWRVDPDSAFADTTIGDAIAIWRRESSPDTSWAQVEEALVSGTALDDLAIEMRDGTTRKCRVRPLINGARLVMFGCHAHQPEPSVA</sequence>
<dbReference type="EMBL" id="FNEB01000005">
    <property type="protein sequence ID" value="SDI80445.1"/>
    <property type="molecule type" value="Genomic_DNA"/>
</dbReference>
<dbReference type="Pfam" id="PF13188">
    <property type="entry name" value="PAS_8"/>
    <property type="match status" value="1"/>
</dbReference>
<keyword evidence="4" id="KW-1185">Reference proteome</keyword>
<gene>
    <name evidence="3" type="ORF">SAMN05421850_105234</name>
</gene>
<dbReference type="AlphaFoldDB" id="A0A1G8NJV8"/>
<dbReference type="Proteomes" id="UP000199340">
    <property type="component" value="Unassembled WGS sequence"/>
</dbReference>
<dbReference type="STRING" id="490829.SAMN05421850_105234"/>
<evidence type="ECO:0000313" key="4">
    <source>
        <dbReference type="Proteomes" id="UP000199340"/>
    </source>
</evidence>
<dbReference type="OrthoDB" id="9797304at2"/>
<dbReference type="InterPro" id="IPR000014">
    <property type="entry name" value="PAS"/>
</dbReference>
<reference evidence="3 4" key="1">
    <citation type="submission" date="2016-10" db="EMBL/GenBank/DDBJ databases">
        <authorList>
            <person name="de Groot N.N."/>
        </authorList>
    </citation>
    <scope>NUCLEOTIDE SEQUENCE [LARGE SCALE GENOMIC DNA]</scope>
    <source>
        <strain evidence="3 4">DSM 28010</strain>
    </source>
</reference>
<protein>
    <submittedName>
        <fullName evidence="3">PAS domain-containing protein</fullName>
    </submittedName>
</protein>
<dbReference type="RefSeq" id="WP_090028837.1">
    <property type="nucleotide sequence ID" value="NZ_FNEB01000005.1"/>
</dbReference>
<accession>A0A1G8NJV8</accession>
<organism evidence="3 4">
    <name type="scientific">Lutimaribacter saemankumensis</name>
    <dbReference type="NCBI Taxonomy" id="490829"/>
    <lineage>
        <taxon>Bacteria</taxon>
        <taxon>Pseudomonadati</taxon>
        <taxon>Pseudomonadota</taxon>
        <taxon>Alphaproteobacteria</taxon>
        <taxon>Rhodobacterales</taxon>
        <taxon>Roseobacteraceae</taxon>
        <taxon>Lutimaribacter</taxon>
    </lineage>
</organism>
<evidence type="ECO:0000256" key="1">
    <source>
        <dbReference type="SAM" id="MobiDB-lite"/>
    </source>
</evidence>
<feature type="domain" description="PAS" evidence="2">
    <location>
        <begin position="164"/>
        <end position="214"/>
    </location>
</feature>
<proteinExistence type="predicted"/>
<name>A0A1G8NJV8_9RHOB</name>
<dbReference type="Pfam" id="PF12860">
    <property type="entry name" value="PAS_7"/>
    <property type="match status" value="1"/>
</dbReference>
<feature type="region of interest" description="Disordered" evidence="1">
    <location>
        <begin position="96"/>
        <end position="119"/>
    </location>
</feature>